<proteinExistence type="predicted"/>
<comment type="caution">
    <text evidence="1">The sequence shown here is derived from an EMBL/GenBank/DDBJ whole genome shotgun (WGS) entry which is preliminary data.</text>
</comment>
<dbReference type="AlphaFoldDB" id="A0AAV7N7W8"/>
<dbReference type="EMBL" id="JANPWB010000013">
    <property type="protein sequence ID" value="KAJ1108800.1"/>
    <property type="molecule type" value="Genomic_DNA"/>
</dbReference>
<keyword evidence="2" id="KW-1185">Reference proteome</keyword>
<gene>
    <name evidence="1" type="ORF">NDU88_006170</name>
</gene>
<dbReference type="Proteomes" id="UP001066276">
    <property type="component" value="Chromosome 9"/>
</dbReference>
<evidence type="ECO:0000313" key="2">
    <source>
        <dbReference type="Proteomes" id="UP001066276"/>
    </source>
</evidence>
<reference evidence="1" key="1">
    <citation type="journal article" date="2022" name="bioRxiv">
        <title>Sequencing and chromosome-scale assembly of the giantPleurodeles waltlgenome.</title>
        <authorList>
            <person name="Brown T."/>
            <person name="Elewa A."/>
            <person name="Iarovenko S."/>
            <person name="Subramanian E."/>
            <person name="Araus A.J."/>
            <person name="Petzold A."/>
            <person name="Susuki M."/>
            <person name="Suzuki K.-i.T."/>
            <person name="Hayashi T."/>
            <person name="Toyoda A."/>
            <person name="Oliveira C."/>
            <person name="Osipova E."/>
            <person name="Leigh N.D."/>
            <person name="Simon A."/>
            <person name="Yun M.H."/>
        </authorList>
    </citation>
    <scope>NUCLEOTIDE SEQUENCE</scope>
    <source>
        <strain evidence="1">20211129_DDA</strain>
        <tissue evidence="1">Liver</tissue>
    </source>
</reference>
<evidence type="ECO:0000313" key="1">
    <source>
        <dbReference type="EMBL" id="KAJ1108800.1"/>
    </source>
</evidence>
<organism evidence="1 2">
    <name type="scientific">Pleurodeles waltl</name>
    <name type="common">Iberian ribbed newt</name>
    <dbReference type="NCBI Taxonomy" id="8319"/>
    <lineage>
        <taxon>Eukaryota</taxon>
        <taxon>Metazoa</taxon>
        <taxon>Chordata</taxon>
        <taxon>Craniata</taxon>
        <taxon>Vertebrata</taxon>
        <taxon>Euteleostomi</taxon>
        <taxon>Amphibia</taxon>
        <taxon>Batrachia</taxon>
        <taxon>Caudata</taxon>
        <taxon>Salamandroidea</taxon>
        <taxon>Salamandridae</taxon>
        <taxon>Pleurodelinae</taxon>
        <taxon>Pleurodeles</taxon>
    </lineage>
</organism>
<sequence length="82" mass="9009">MISILTTFIPTVLNKKTDLDNVFVVNNTVYDCVEINTEDGCSFVDRGSVGTLIENCTIDCTVNGYTDDQAYILEYCSIGGHC</sequence>
<name>A0AAV7N7W8_PLEWA</name>
<accession>A0AAV7N7W8</accession>
<protein>
    <submittedName>
        <fullName evidence="1">Uncharacterized protein</fullName>
    </submittedName>
</protein>